<feature type="transmembrane region" description="Helical" evidence="1">
    <location>
        <begin position="391"/>
        <end position="415"/>
    </location>
</feature>
<dbReference type="GO" id="GO:0005886">
    <property type="term" value="C:plasma membrane"/>
    <property type="evidence" value="ECO:0007669"/>
    <property type="project" value="TreeGrafter"/>
</dbReference>
<dbReference type="RefSeq" id="WP_102521694.1">
    <property type="nucleotide sequence ID" value="NZ_LT960611.1"/>
</dbReference>
<protein>
    <submittedName>
        <fullName evidence="2">AcrB/AcrD/AcrF integral membrane family protein</fullName>
    </submittedName>
</protein>
<dbReference type="Gene3D" id="3.30.70.1440">
    <property type="entry name" value="Multidrug efflux transporter AcrB pore domain"/>
    <property type="match status" value="1"/>
</dbReference>
<name>A0A2N8ZAM6_9VIBR</name>
<sequence length="1022" mass="111849">MNTDKHPTGIIAWFTTNPVAANLLMIIILVAGALSVMRSRVESFPSIPPSSISIFVKYDSGSASSAEEGIASKIENALQGVEGIKSLSSVSDGDGVTVTATKSSGYVLDRLYQEIKTKVDGVSDLPTDAKQPVITRQEDVEDVISINLYGEVDSSALHSYMEELRSKLLESAYIQKVNYIGRKPEQIIIEVDERKLLAQNLTIESIVNQIKAESLNQTAGELKGAKGTLILKSEQQSREASEFAALPIKNLLNGQTLVLSDVANVNEQFEPNGYLTRYNGHPSVGLTVKMYGKSNINDVAKSARSIVEAFKSTLPKGVNVAMWNDQSEPIKHRLNLLLKNGMQGIFFVVLLLALFLNIRVAFWVGLGIPVVFAGAMVLMGDSLWGLTLNELTTFGFIMALGIVVDDAVVIGESIYEQREKYGATLESTITGAQKVATPTTFGVLTTMVAFMSLSLIEGEMGKIFSQFALAAAFCLFFSLIESKLILPAHLAHVRMKSRSTARIAILWNKLQQRVLNGLKYFTSHVYKPCLKQVIAYRYAVMCVSISVVFLISGTLISGKVRSVFFPEISTDFITIDLAFQEDAGYGLVQSQTEKVERMADVVNHKLLEEYQLTVSPIQNVLSDTTNQSAQIVVSLSDNSQRPFSAAFIAKYWQSMMKPLEGIRSANFAADMIKDKAISIELRSKNEKTISAAGKELEAYLAQVNGVFGIKSSLTRAQAQIDIKVNQVGLSMGMTTASLLQQLNFSYQGYEIQRYQKGEHEVAVKIQYPEDKRKTLDNLKYARVRLNDGQSVPLSSVADISTRYVAKSIERIDRNRVNTVSADVDKSVTSPEQVMALLKNDLFNDLGVAYRDVSIVISGQEQEKQKISNSLYSVFLIALIAIYALLAIPLNSYFQPLLIMCTIPFGIVGALMGHLIQGIPMSILSLFGMLALTGVVVNDSLLLISRYNTRRSQGLSVEDALIESGTGRLRAILLTSATTYLGLVPLLSETSPQAQFLIPAATSMGYGILFATIITLVLVPALS</sequence>
<dbReference type="Pfam" id="PF00873">
    <property type="entry name" value="ACR_tran"/>
    <property type="match status" value="1"/>
</dbReference>
<dbReference type="EMBL" id="LT960611">
    <property type="protein sequence ID" value="SON48942.1"/>
    <property type="molecule type" value="Genomic_DNA"/>
</dbReference>
<feature type="transmembrane region" description="Helical" evidence="1">
    <location>
        <begin position="463"/>
        <end position="480"/>
    </location>
</feature>
<keyword evidence="3" id="KW-1185">Reference proteome</keyword>
<dbReference type="GO" id="GO:0042910">
    <property type="term" value="F:xenobiotic transmembrane transporter activity"/>
    <property type="evidence" value="ECO:0007669"/>
    <property type="project" value="TreeGrafter"/>
</dbReference>
<dbReference type="Gene3D" id="1.20.1640.10">
    <property type="entry name" value="Multidrug efflux transporter AcrB transmembrane domain"/>
    <property type="match status" value="2"/>
</dbReference>
<dbReference type="Gene3D" id="3.30.70.1430">
    <property type="entry name" value="Multidrug efflux transporter AcrB pore domain"/>
    <property type="match status" value="2"/>
</dbReference>
<dbReference type="InterPro" id="IPR027463">
    <property type="entry name" value="AcrB_DN_DC_subdom"/>
</dbReference>
<keyword evidence="1" id="KW-0812">Transmembrane</keyword>
<dbReference type="InterPro" id="IPR001036">
    <property type="entry name" value="Acrflvin-R"/>
</dbReference>
<dbReference type="Gene3D" id="3.30.70.1320">
    <property type="entry name" value="Multidrug efflux transporter AcrB pore domain like"/>
    <property type="match status" value="1"/>
</dbReference>
<accession>A0A2N8ZAM6</accession>
<dbReference type="Proteomes" id="UP000235828">
    <property type="component" value="Chromosome A"/>
</dbReference>
<dbReference type="PANTHER" id="PTHR32063">
    <property type="match status" value="1"/>
</dbReference>
<feature type="transmembrane region" description="Helical" evidence="1">
    <location>
        <begin position="966"/>
        <end position="986"/>
    </location>
</feature>
<reference evidence="2 3" key="1">
    <citation type="submission" date="2017-10" db="EMBL/GenBank/DDBJ databases">
        <authorList>
            <person name="Banno H."/>
            <person name="Chua N.-H."/>
        </authorList>
    </citation>
    <scope>NUCLEOTIDE SEQUENCE [LARGE SCALE GENOMIC DNA]</scope>
    <source>
        <strain evidence="2">Vibrio tapetis CECT4600</strain>
    </source>
</reference>
<evidence type="ECO:0000313" key="3">
    <source>
        <dbReference type="Proteomes" id="UP000235828"/>
    </source>
</evidence>
<feature type="transmembrane region" description="Helical" evidence="1">
    <location>
        <begin position="895"/>
        <end position="915"/>
    </location>
</feature>
<keyword evidence="1" id="KW-1133">Transmembrane helix</keyword>
<dbReference type="Gene3D" id="3.30.2090.10">
    <property type="entry name" value="Multidrug efflux transporter AcrB TolC docking domain, DN and DC subdomains"/>
    <property type="match status" value="2"/>
</dbReference>
<feature type="transmembrane region" description="Helical" evidence="1">
    <location>
        <begin position="870"/>
        <end position="889"/>
    </location>
</feature>
<feature type="transmembrane region" description="Helical" evidence="1">
    <location>
        <begin position="995"/>
        <end position="1021"/>
    </location>
</feature>
<gene>
    <name evidence="2" type="ORF">VTAP4600_A0963</name>
</gene>
<proteinExistence type="predicted"/>
<dbReference type="SUPFAM" id="SSF82714">
    <property type="entry name" value="Multidrug efflux transporter AcrB TolC docking domain, DN and DC subdomains"/>
    <property type="match status" value="2"/>
</dbReference>
<evidence type="ECO:0000313" key="2">
    <source>
        <dbReference type="EMBL" id="SON48942.1"/>
    </source>
</evidence>
<dbReference type="AlphaFoldDB" id="A0A2N8ZAM6"/>
<feature type="transmembrane region" description="Helical" evidence="1">
    <location>
        <begin position="535"/>
        <end position="556"/>
    </location>
</feature>
<dbReference type="SUPFAM" id="SSF82693">
    <property type="entry name" value="Multidrug efflux transporter AcrB pore domain, PN1, PN2, PC1 and PC2 subdomains"/>
    <property type="match status" value="2"/>
</dbReference>
<feature type="transmembrane region" description="Helical" evidence="1">
    <location>
        <begin position="361"/>
        <end position="379"/>
    </location>
</feature>
<dbReference type="KEGG" id="vta:A0963"/>
<dbReference type="OrthoDB" id="5287122at2"/>
<dbReference type="PRINTS" id="PR00702">
    <property type="entry name" value="ACRIFLAVINRP"/>
</dbReference>
<dbReference type="PANTHER" id="PTHR32063:SF33">
    <property type="entry name" value="RND SUPERFAMILY EFFLUX PUMP PERMEASE COMPONENT"/>
    <property type="match status" value="1"/>
</dbReference>
<feature type="transmembrane region" description="Helical" evidence="1">
    <location>
        <begin position="922"/>
        <end position="946"/>
    </location>
</feature>
<feature type="transmembrane region" description="Helical" evidence="1">
    <location>
        <begin position="435"/>
        <end position="456"/>
    </location>
</feature>
<evidence type="ECO:0000256" key="1">
    <source>
        <dbReference type="SAM" id="Phobius"/>
    </source>
</evidence>
<organism evidence="2 3">
    <name type="scientific">Vibrio tapetis subsp. tapetis</name>
    <dbReference type="NCBI Taxonomy" id="1671868"/>
    <lineage>
        <taxon>Bacteria</taxon>
        <taxon>Pseudomonadati</taxon>
        <taxon>Pseudomonadota</taxon>
        <taxon>Gammaproteobacteria</taxon>
        <taxon>Vibrionales</taxon>
        <taxon>Vibrionaceae</taxon>
        <taxon>Vibrio</taxon>
    </lineage>
</organism>
<dbReference type="SUPFAM" id="SSF82866">
    <property type="entry name" value="Multidrug efflux transporter AcrB transmembrane domain"/>
    <property type="match status" value="2"/>
</dbReference>
<keyword evidence="1" id="KW-0472">Membrane</keyword>
<feature type="transmembrane region" description="Helical" evidence="1">
    <location>
        <begin position="20"/>
        <end position="37"/>
    </location>
</feature>